<keyword evidence="4" id="KW-1185">Reference proteome</keyword>
<dbReference type="InterPro" id="IPR000653">
    <property type="entry name" value="DegT/StrS_aminotransferase"/>
</dbReference>
<evidence type="ECO:0000256" key="2">
    <source>
        <dbReference type="RuleBase" id="RU004508"/>
    </source>
</evidence>
<dbReference type="Gene3D" id="3.40.640.10">
    <property type="entry name" value="Type I PLP-dependent aspartate aminotransferase-like (Major domain)"/>
    <property type="match status" value="1"/>
</dbReference>
<sequence>MNRSRLALFPASTWPARDTGNAPTIAMIPRLKADPGWQELRAALSFAPADSVARFERAFAELTGQAHAIAFPYGRTALAFLLRALELQDAEIICPAYTCVVVPHAIRFSGNEPVFVDSAAGDFNMDLALAEEAVTGRTRALIATSIFGYPVDLVALERFRHRYPNITIIQDCAHGFTSSYHGTPVLQHGTAAIFGLNASKLMTSVFGGMATTDDTELATKLRQMRDREIEAPMLKKSIARRLYLLALFPAFNETVYGAVNRLERAGLLNRFVRYYDEGRIDMPADWLCGMTKFEAHVGQLQTHKYPAIIERRLRNARHYLANLPAASDATVPAWVEGSTYSHFVVLTTRRLPRMKHALEHGVQLGQIIEYCIPQFPAYQDCRYLDRGISTRYAEQALNLPLHPPSITTLDRVIEVYGRFPN</sequence>
<keyword evidence="2" id="KW-0663">Pyridoxal phosphate</keyword>
<protein>
    <recommendedName>
        <fullName evidence="5">Aminotransferase</fullName>
    </recommendedName>
</protein>
<name>A0ABX4F836_9BORD</name>
<proteinExistence type="inferred from homology"/>
<dbReference type="Pfam" id="PF01041">
    <property type="entry name" value="DegT_DnrJ_EryC1"/>
    <property type="match status" value="1"/>
</dbReference>
<dbReference type="PIRSF" id="PIRSF000390">
    <property type="entry name" value="PLP_StrS"/>
    <property type="match status" value="1"/>
</dbReference>
<evidence type="ECO:0000313" key="4">
    <source>
        <dbReference type="Proteomes" id="UP000216524"/>
    </source>
</evidence>
<accession>A0ABX4F836</accession>
<dbReference type="Proteomes" id="UP000216524">
    <property type="component" value="Unassembled WGS sequence"/>
</dbReference>
<evidence type="ECO:0008006" key="5">
    <source>
        <dbReference type="Google" id="ProtNLM"/>
    </source>
</evidence>
<dbReference type="InterPro" id="IPR015424">
    <property type="entry name" value="PyrdxlP-dep_Trfase"/>
</dbReference>
<comment type="caution">
    <text evidence="3">The sequence shown here is derived from an EMBL/GenBank/DDBJ whole genome shotgun (WGS) entry which is preliminary data.</text>
</comment>
<dbReference type="InterPro" id="IPR015421">
    <property type="entry name" value="PyrdxlP-dep_Trfase_major"/>
</dbReference>
<evidence type="ECO:0000313" key="3">
    <source>
        <dbReference type="EMBL" id="OZI70455.1"/>
    </source>
</evidence>
<comment type="similarity">
    <text evidence="1 2">Belongs to the DegT/DnrJ/EryC1 family.</text>
</comment>
<dbReference type="EMBL" id="NEVV01000007">
    <property type="protein sequence ID" value="OZI70455.1"/>
    <property type="molecule type" value="Genomic_DNA"/>
</dbReference>
<evidence type="ECO:0000256" key="1">
    <source>
        <dbReference type="ARBA" id="ARBA00037999"/>
    </source>
</evidence>
<dbReference type="PANTHER" id="PTHR30244">
    <property type="entry name" value="TRANSAMINASE"/>
    <property type="match status" value="1"/>
</dbReference>
<reference evidence="3 4" key="1">
    <citation type="submission" date="2017-05" db="EMBL/GenBank/DDBJ databases">
        <title>Complete and WGS of Bordetella genogroups.</title>
        <authorList>
            <person name="Spilker T."/>
            <person name="Lipuma J."/>
        </authorList>
    </citation>
    <scope>NUCLEOTIDE SEQUENCE [LARGE SCALE GENOMIC DNA]</scope>
    <source>
        <strain evidence="3 4">AU3139</strain>
    </source>
</reference>
<dbReference type="InterPro" id="IPR015422">
    <property type="entry name" value="PyrdxlP-dep_Trfase_small"/>
</dbReference>
<gene>
    <name evidence="3" type="ORF">CAL23_23095</name>
</gene>
<dbReference type="SUPFAM" id="SSF53383">
    <property type="entry name" value="PLP-dependent transferases"/>
    <property type="match status" value="1"/>
</dbReference>
<dbReference type="Gene3D" id="3.90.1150.10">
    <property type="entry name" value="Aspartate Aminotransferase, domain 1"/>
    <property type="match status" value="1"/>
</dbReference>
<dbReference type="PANTHER" id="PTHR30244:SF34">
    <property type="entry name" value="DTDP-4-AMINO-4,6-DIDEOXYGALACTOSE TRANSAMINASE"/>
    <property type="match status" value="1"/>
</dbReference>
<organism evidence="3 4">
    <name type="scientific">Bordetella genomosp. 6</name>
    <dbReference type="NCBI Taxonomy" id="463024"/>
    <lineage>
        <taxon>Bacteria</taxon>
        <taxon>Pseudomonadati</taxon>
        <taxon>Pseudomonadota</taxon>
        <taxon>Betaproteobacteria</taxon>
        <taxon>Burkholderiales</taxon>
        <taxon>Alcaligenaceae</taxon>
        <taxon>Bordetella</taxon>
    </lineage>
</organism>